<dbReference type="Proteomes" id="UP000242687">
    <property type="component" value="Unassembled WGS sequence"/>
</dbReference>
<feature type="transmembrane region" description="Helical" evidence="1">
    <location>
        <begin position="41"/>
        <end position="59"/>
    </location>
</feature>
<evidence type="ECO:0000313" key="3">
    <source>
        <dbReference type="Proteomes" id="UP000242687"/>
    </source>
</evidence>
<reference evidence="2 3" key="1">
    <citation type="submission" date="2017-11" db="EMBL/GenBank/DDBJ databases">
        <title>Genomic Encyclopedia of Archaeal and Bacterial Type Strains, Phase II (KMG-II): From Individual Species to Whole Genera.</title>
        <authorList>
            <person name="Goeker M."/>
        </authorList>
    </citation>
    <scope>NUCLEOTIDE SEQUENCE [LARGE SCALE GENOMIC DNA]</scope>
    <source>
        <strain evidence="2 3">DSM 28175</strain>
    </source>
</reference>
<organism evidence="2 3">
    <name type="scientific">Mucilaginibacter auburnensis</name>
    <dbReference type="NCBI Taxonomy" id="1457233"/>
    <lineage>
        <taxon>Bacteria</taxon>
        <taxon>Pseudomonadati</taxon>
        <taxon>Bacteroidota</taxon>
        <taxon>Sphingobacteriia</taxon>
        <taxon>Sphingobacteriales</taxon>
        <taxon>Sphingobacteriaceae</taxon>
        <taxon>Mucilaginibacter</taxon>
    </lineage>
</organism>
<keyword evidence="1" id="KW-0812">Transmembrane</keyword>
<dbReference type="OrthoDB" id="799709at2"/>
<comment type="caution">
    <text evidence="2">The sequence shown here is derived from an EMBL/GenBank/DDBJ whole genome shotgun (WGS) entry which is preliminary data.</text>
</comment>
<feature type="transmembrane region" description="Helical" evidence="1">
    <location>
        <begin position="110"/>
        <end position="128"/>
    </location>
</feature>
<dbReference type="AlphaFoldDB" id="A0A2H9VM74"/>
<protein>
    <submittedName>
        <fullName evidence="2">Uncharacterized protein</fullName>
    </submittedName>
</protein>
<gene>
    <name evidence="2" type="ORF">CLV57_2562</name>
</gene>
<name>A0A2H9VM74_9SPHI</name>
<dbReference type="RefSeq" id="WP_100341766.1">
    <property type="nucleotide sequence ID" value="NZ_PGFJ01000002.1"/>
</dbReference>
<feature type="transmembrane region" description="Helical" evidence="1">
    <location>
        <begin position="66"/>
        <end position="90"/>
    </location>
</feature>
<proteinExistence type="predicted"/>
<evidence type="ECO:0000256" key="1">
    <source>
        <dbReference type="SAM" id="Phobius"/>
    </source>
</evidence>
<keyword evidence="3" id="KW-1185">Reference proteome</keyword>
<keyword evidence="1" id="KW-0472">Membrane</keyword>
<accession>A0A2H9VM74</accession>
<keyword evidence="1" id="KW-1133">Transmembrane helix</keyword>
<dbReference type="EMBL" id="PGFJ01000002">
    <property type="protein sequence ID" value="PJJ79428.1"/>
    <property type="molecule type" value="Genomic_DNA"/>
</dbReference>
<evidence type="ECO:0000313" key="2">
    <source>
        <dbReference type="EMBL" id="PJJ79428.1"/>
    </source>
</evidence>
<sequence length="136" mass="14799">MRTSSFFSFAGFVLLIAGTYCPLLRPFGLVSWNVYDLNKPYGMVILLVAVVGILGTVLNRNGLVKLTAWLSLALVALLLLAAIMKVNTSFSFLPFKSVAGFLTKQIKFKWGWYLLFAGAVVALGGSFANKQIGNTK</sequence>